<dbReference type="AlphaFoldDB" id="A0A9W9KVK9"/>
<accession>A0A9W9KVK9</accession>
<reference evidence="1" key="1">
    <citation type="submission" date="2022-11" db="EMBL/GenBank/DDBJ databases">
        <authorList>
            <person name="Petersen C."/>
        </authorList>
    </citation>
    <scope>NUCLEOTIDE SEQUENCE</scope>
    <source>
        <strain evidence="1">IBT 22155</strain>
    </source>
</reference>
<proteinExistence type="predicted"/>
<dbReference type="OrthoDB" id="4368762at2759"/>
<sequence length="68" mass="7993">MRKATERGEAQLAVDGAFLEMRKFDKMKRSDYNSASEYIEEYQKQYHVLAEPHPVHVLFLVLLNVFTC</sequence>
<name>A0A9W9KVK9_9EURO</name>
<organism evidence="1 2">
    <name type="scientific">Penicillium bovifimosum</name>
    <dbReference type="NCBI Taxonomy" id="126998"/>
    <lineage>
        <taxon>Eukaryota</taxon>
        <taxon>Fungi</taxon>
        <taxon>Dikarya</taxon>
        <taxon>Ascomycota</taxon>
        <taxon>Pezizomycotina</taxon>
        <taxon>Eurotiomycetes</taxon>
        <taxon>Eurotiomycetidae</taxon>
        <taxon>Eurotiales</taxon>
        <taxon>Aspergillaceae</taxon>
        <taxon>Penicillium</taxon>
    </lineage>
</organism>
<dbReference type="GeneID" id="81409098"/>
<reference evidence="1" key="2">
    <citation type="journal article" date="2023" name="IMA Fungus">
        <title>Comparative genomic study of the Penicillium genus elucidates a diverse pangenome and 15 lateral gene transfer events.</title>
        <authorList>
            <person name="Petersen C."/>
            <person name="Sorensen T."/>
            <person name="Nielsen M.R."/>
            <person name="Sondergaard T.E."/>
            <person name="Sorensen J.L."/>
            <person name="Fitzpatrick D.A."/>
            <person name="Frisvad J.C."/>
            <person name="Nielsen K.L."/>
        </authorList>
    </citation>
    <scope>NUCLEOTIDE SEQUENCE</scope>
    <source>
        <strain evidence="1">IBT 22155</strain>
    </source>
</reference>
<dbReference type="Proteomes" id="UP001149079">
    <property type="component" value="Unassembled WGS sequence"/>
</dbReference>
<evidence type="ECO:0000313" key="1">
    <source>
        <dbReference type="EMBL" id="KAJ5121223.1"/>
    </source>
</evidence>
<comment type="caution">
    <text evidence="1">The sequence shown here is derived from an EMBL/GenBank/DDBJ whole genome shotgun (WGS) entry which is preliminary data.</text>
</comment>
<protein>
    <submittedName>
        <fullName evidence="1">Uncharacterized protein</fullName>
    </submittedName>
</protein>
<dbReference type="EMBL" id="JAPQKL010000007">
    <property type="protein sequence ID" value="KAJ5121223.1"/>
    <property type="molecule type" value="Genomic_DNA"/>
</dbReference>
<evidence type="ECO:0000313" key="2">
    <source>
        <dbReference type="Proteomes" id="UP001149079"/>
    </source>
</evidence>
<dbReference type="RefSeq" id="XP_056517727.1">
    <property type="nucleotide sequence ID" value="XM_056669928.1"/>
</dbReference>
<keyword evidence="2" id="KW-1185">Reference proteome</keyword>
<gene>
    <name evidence="1" type="ORF">N7515_009184</name>
</gene>